<keyword evidence="2" id="KW-1003">Cell membrane</keyword>
<feature type="transmembrane region" description="Helical" evidence="6">
    <location>
        <begin position="70"/>
        <end position="90"/>
    </location>
</feature>
<sequence>MDSVPAALVIGFVIGLSGALAPGPTLVATIRGSLSGGWTTGPRVALGHAMVEAALALVIVAGLSGAADTLAVPVAVLGGAALILFGVLTLRESRGAVLEAADGEAAGSAVLAGALTSAANPYFWLWWLTVGSGLLLAASAAGWAVATAFMIGHWGSDFGWFGLVAAATARGRSVLSAGLYRIILAACGVFLILFGGSYLWYAFAG</sequence>
<evidence type="ECO:0000256" key="2">
    <source>
        <dbReference type="ARBA" id="ARBA00022475"/>
    </source>
</evidence>
<gene>
    <name evidence="7" type="ORF">CUJ86_02295</name>
</gene>
<dbReference type="OrthoDB" id="121309at2157"/>
<dbReference type="AlphaFoldDB" id="A0A483CR32"/>
<dbReference type="PANTHER" id="PTHR38825:SF1">
    <property type="entry name" value="TRANSPORTER, LYSE FAMILY"/>
    <property type="match status" value="1"/>
</dbReference>
<comment type="subcellular location">
    <subcellularLocation>
        <location evidence="1">Cell membrane</location>
        <topology evidence="1">Multi-pass membrane protein</topology>
    </subcellularLocation>
</comment>
<dbReference type="GO" id="GO:0006865">
    <property type="term" value="P:amino acid transport"/>
    <property type="evidence" value="ECO:0007669"/>
    <property type="project" value="InterPro"/>
</dbReference>
<feature type="transmembrane region" description="Helical" evidence="6">
    <location>
        <begin position="124"/>
        <end position="146"/>
    </location>
</feature>
<comment type="caution">
    <text evidence="7">The sequence shown here is derived from an EMBL/GenBank/DDBJ whole genome shotgun (WGS) entry which is preliminary data.</text>
</comment>
<evidence type="ECO:0000256" key="4">
    <source>
        <dbReference type="ARBA" id="ARBA00022989"/>
    </source>
</evidence>
<keyword evidence="5 6" id="KW-0472">Membrane</keyword>
<accession>A0A483CR32</accession>
<dbReference type="RefSeq" id="WP_130645937.1">
    <property type="nucleotide sequence ID" value="NZ_PGCL01000001.1"/>
</dbReference>
<evidence type="ECO:0000256" key="1">
    <source>
        <dbReference type="ARBA" id="ARBA00004651"/>
    </source>
</evidence>
<evidence type="ECO:0000256" key="6">
    <source>
        <dbReference type="SAM" id="Phobius"/>
    </source>
</evidence>
<evidence type="ECO:0000256" key="3">
    <source>
        <dbReference type="ARBA" id="ARBA00022692"/>
    </source>
</evidence>
<dbReference type="EMBL" id="PGCL01000001">
    <property type="protein sequence ID" value="TAJ45575.1"/>
    <property type="molecule type" value="Genomic_DNA"/>
</dbReference>
<feature type="transmembrane region" description="Helical" evidence="6">
    <location>
        <begin position="44"/>
        <end position="64"/>
    </location>
</feature>
<organism evidence="7 8">
    <name type="scientific">Methanofollis fontis</name>
    <dbReference type="NCBI Taxonomy" id="2052832"/>
    <lineage>
        <taxon>Archaea</taxon>
        <taxon>Methanobacteriati</taxon>
        <taxon>Methanobacteriota</taxon>
        <taxon>Stenosarchaea group</taxon>
        <taxon>Methanomicrobia</taxon>
        <taxon>Methanomicrobiales</taxon>
        <taxon>Methanomicrobiaceae</taxon>
        <taxon>Methanofollis</taxon>
    </lineage>
</organism>
<dbReference type="InterPro" id="IPR001123">
    <property type="entry name" value="LeuE-type"/>
</dbReference>
<feature type="transmembrane region" description="Helical" evidence="6">
    <location>
        <begin position="6"/>
        <end position="32"/>
    </location>
</feature>
<reference evidence="7 8" key="1">
    <citation type="submission" date="2017-11" db="EMBL/GenBank/DDBJ databases">
        <title>Isolation and Characterization of Methanofollis Species from Methane Seep Offshore SW Taiwan.</title>
        <authorList>
            <person name="Teng N.-H."/>
            <person name="Lai M.-C."/>
            <person name="Chen S.-C."/>
        </authorList>
    </citation>
    <scope>NUCLEOTIDE SEQUENCE [LARGE SCALE GENOMIC DNA]</scope>
    <source>
        <strain evidence="7 8">FWC-SCC2</strain>
    </source>
</reference>
<dbReference type="PANTHER" id="PTHR38825">
    <property type="entry name" value="LYSINE EXPORTER PROTEIN (LYSE/YGGA)"/>
    <property type="match status" value="1"/>
</dbReference>
<evidence type="ECO:0000313" key="8">
    <source>
        <dbReference type="Proteomes" id="UP000292580"/>
    </source>
</evidence>
<keyword evidence="8" id="KW-1185">Reference proteome</keyword>
<proteinExistence type="predicted"/>
<keyword evidence="4 6" id="KW-1133">Transmembrane helix</keyword>
<dbReference type="GO" id="GO:0005886">
    <property type="term" value="C:plasma membrane"/>
    <property type="evidence" value="ECO:0007669"/>
    <property type="project" value="UniProtKB-SubCell"/>
</dbReference>
<evidence type="ECO:0000256" key="5">
    <source>
        <dbReference type="ARBA" id="ARBA00023136"/>
    </source>
</evidence>
<evidence type="ECO:0000313" key="7">
    <source>
        <dbReference type="EMBL" id="TAJ45575.1"/>
    </source>
</evidence>
<keyword evidence="3 6" id="KW-0812">Transmembrane</keyword>
<dbReference type="Proteomes" id="UP000292580">
    <property type="component" value="Unassembled WGS sequence"/>
</dbReference>
<feature type="transmembrane region" description="Helical" evidence="6">
    <location>
        <begin position="182"/>
        <end position="203"/>
    </location>
</feature>
<dbReference type="Pfam" id="PF01810">
    <property type="entry name" value="LysE"/>
    <property type="match status" value="1"/>
</dbReference>
<name>A0A483CR32_9EURY</name>
<protein>
    <submittedName>
        <fullName evidence="7">Lysine transporter LysE</fullName>
    </submittedName>
</protein>